<gene>
    <name evidence="1" type="ORF">SDC9_80086</name>
</gene>
<comment type="caution">
    <text evidence="1">The sequence shown here is derived from an EMBL/GenBank/DDBJ whole genome shotgun (WGS) entry which is preliminary data.</text>
</comment>
<reference evidence="1" key="1">
    <citation type="submission" date="2019-08" db="EMBL/GenBank/DDBJ databases">
        <authorList>
            <person name="Kucharzyk K."/>
            <person name="Murdoch R.W."/>
            <person name="Higgins S."/>
            <person name="Loffler F."/>
        </authorList>
    </citation>
    <scope>NUCLEOTIDE SEQUENCE</scope>
</reference>
<name>A0A644YY13_9ZZZZ</name>
<proteinExistence type="predicted"/>
<accession>A0A644YY13</accession>
<dbReference type="AlphaFoldDB" id="A0A644YY13"/>
<organism evidence="1">
    <name type="scientific">bioreactor metagenome</name>
    <dbReference type="NCBI Taxonomy" id="1076179"/>
    <lineage>
        <taxon>unclassified sequences</taxon>
        <taxon>metagenomes</taxon>
        <taxon>ecological metagenomes</taxon>
    </lineage>
</organism>
<dbReference type="EMBL" id="VSSQ01006682">
    <property type="protein sequence ID" value="MPM33510.1"/>
    <property type="molecule type" value="Genomic_DNA"/>
</dbReference>
<evidence type="ECO:0000313" key="1">
    <source>
        <dbReference type="EMBL" id="MPM33510.1"/>
    </source>
</evidence>
<sequence length="326" mass="35395">MTGEQCLFLGGNIAEFARGCKIPGHDGKRFFISLLTRAEQGDRRLVCRIASEVIAANALDRNDLARVNVILKAFDRVAALRYAPREKRQRGAADRAGIRLGMKAAVCRIVIFALAGCALDKLPHARVYTVIGNILHDGEPRTAVGAVDEGVAIAPVGGVKQFPPAVVAQRNIGRDQRAALASLAGTDGEAALARYGDDAPFDGRNPGERRGVLLQRTQKFLAVSGGSFNLQVDAEACVLYKSGKVVRRRLSKQKGTEADTLHNPADGERISNHEIPVLCSMQRIITRCGKKRCCAGFRAEPGSRDRWYAARRSFLPAGSGWLRRKP</sequence>
<protein>
    <submittedName>
        <fullName evidence="1">Uncharacterized protein</fullName>
    </submittedName>
</protein>